<evidence type="ECO:0000259" key="2">
    <source>
        <dbReference type="Pfam" id="PF07944"/>
    </source>
</evidence>
<feature type="domain" description="Non-reducing end beta-L-arabinofuranosidase-like GH127 middle" evidence="3">
    <location>
        <begin position="475"/>
        <end position="569"/>
    </location>
</feature>
<dbReference type="RefSeq" id="WP_121892745.1">
    <property type="nucleotide sequence ID" value="NZ_PENI01000022.1"/>
</dbReference>
<dbReference type="PROSITE" id="PS51318">
    <property type="entry name" value="TAT"/>
    <property type="match status" value="1"/>
</dbReference>
<organism evidence="4 5">
    <name type="scientific">Streptomyces shenzhenensis</name>
    <dbReference type="NCBI Taxonomy" id="943815"/>
    <lineage>
        <taxon>Bacteria</taxon>
        <taxon>Bacillati</taxon>
        <taxon>Actinomycetota</taxon>
        <taxon>Actinomycetes</taxon>
        <taxon>Kitasatosporales</taxon>
        <taxon>Streptomycetaceae</taxon>
        <taxon>Streptomyces</taxon>
    </lineage>
</organism>
<dbReference type="GO" id="GO:0016787">
    <property type="term" value="F:hydrolase activity"/>
    <property type="evidence" value="ECO:0007669"/>
    <property type="project" value="UniProtKB-KW"/>
</dbReference>
<protein>
    <submittedName>
        <fullName evidence="4">Glycosyl hydrolase</fullName>
    </submittedName>
</protein>
<comment type="caution">
    <text evidence="4">The sequence shown here is derived from an EMBL/GenBank/DDBJ whole genome shotgun (WGS) entry which is preliminary data.</text>
</comment>
<evidence type="ECO:0000256" key="1">
    <source>
        <dbReference type="SAM" id="SignalP"/>
    </source>
</evidence>
<dbReference type="InterPro" id="IPR008928">
    <property type="entry name" value="6-hairpin_glycosidase_sf"/>
</dbReference>
<reference evidence="4 5" key="1">
    <citation type="submission" date="2017-11" db="EMBL/GenBank/DDBJ databases">
        <title>Draft genome of actinobacteria isolated from guarana (Paullinia cupana (Mart.) Ducke.</title>
        <authorList>
            <person name="Siqueira K.A."/>
            <person name="Liotti R.G."/>
            <person name="Mendes T.A.O."/>
            <person name="Soares M.A."/>
        </authorList>
    </citation>
    <scope>NUCLEOTIDE SEQUENCE [LARGE SCALE GENOMIC DNA]</scope>
    <source>
        <strain evidence="4 5">193</strain>
    </source>
</reference>
<dbReference type="InterPro" id="IPR006311">
    <property type="entry name" value="TAT_signal"/>
</dbReference>
<dbReference type="AlphaFoldDB" id="A0A3M0IKK3"/>
<name>A0A3M0IKK3_9ACTN</name>
<accession>A0A3M0IKK3</accession>
<keyword evidence="4" id="KW-0378">Hydrolase</keyword>
<evidence type="ECO:0000313" key="4">
    <source>
        <dbReference type="EMBL" id="RMB82526.1"/>
    </source>
</evidence>
<dbReference type="InterPro" id="IPR049046">
    <property type="entry name" value="Beta-AFase-like_GH127_middle"/>
</dbReference>
<dbReference type="InterPro" id="IPR012878">
    <property type="entry name" value="Beta-AFase-like_GH127_cat"/>
</dbReference>
<gene>
    <name evidence="4" type="ORF">CTZ28_29210</name>
</gene>
<evidence type="ECO:0000313" key="5">
    <source>
        <dbReference type="Proteomes" id="UP000270471"/>
    </source>
</evidence>
<keyword evidence="1" id="KW-0732">Signal</keyword>
<feature type="signal peptide" evidence="1">
    <location>
        <begin position="1"/>
        <end position="32"/>
    </location>
</feature>
<dbReference type="PANTHER" id="PTHR31151">
    <property type="entry name" value="PROLINE-TRNA LIGASE (DUF1680)"/>
    <property type="match status" value="1"/>
</dbReference>
<feature type="domain" description="Non-reducing end beta-L-arabinofuranosidase-like GH127 catalytic" evidence="2">
    <location>
        <begin position="71"/>
        <end position="464"/>
    </location>
</feature>
<dbReference type="GO" id="GO:0005975">
    <property type="term" value="P:carbohydrate metabolic process"/>
    <property type="evidence" value="ECO:0007669"/>
    <property type="project" value="InterPro"/>
</dbReference>
<keyword evidence="5" id="KW-1185">Reference proteome</keyword>
<dbReference type="OrthoDB" id="9757939at2"/>
<feature type="chain" id="PRO_5018173239" evidence="1">
    <location>
        <begin position="33"/>
        <end position="731"/>
    </location>
</feature>
<dbReference type="Pfam" id="PF20736">
    <property type="entry name" value="Glyco_hydro127M"/>
    <property type="match status" value="1"/>
</dbReference>
<proteinExistence type="predicted"/>
<evidence type="ECO:0000259" key="3">
    <source>
        <dbReference type="Pfam" id="PF20736"/>
    </source>
</evidence>
<dbReference type="SUPFAM" id="SSF48208">
    <property type="entry name" value="Six-hairpin glycosidases"/>
    <property type="match status" value="1"/>
</dbReference>
<dbReference type="PANTHER" id="PTHR31151:SF0">
    <property type="entry name" value="PROLINE-TRNA LIGASE (DUF1680)"/>
    <property type="match status" value="1"/>
</dbReference>
<sequence>MSELPRRDALRLTALATAIPAFQALLPTAAGAATPATAHTAGGSSAAGAAPGPQLPTPASWIVKPFDNTRVTLARSLFTDNRDRVLTFLRAYPADRMLAVFRTNAGLDTHGAQPPGGWETADGNLRGHFAGHYLSALSLAYAGTGEQVHKDKADYMVGALGACQDALAALVGTDDPAAPSRAGYLAAYPETQYVLLEQYATYPRIWAPWYTCHMIMRGLLDAYQHTGNEQALRIVRGMGDWAYSRLGHLPRTQLDRMWRIYIAGEYNAMPVVMADLYALTGDEKYLTTAKCFDNTYLFEAAVANEDTLDGEHANQHIPQYQGYLEIYEQTGEQRYLAAARNFWGMVVPHRTYVDGGMAGSGEIFGARDVIAATIQQDNAETCCVYNMLKLSRSLFFHTADPKYLQYYERSLYGQILGSRRNTASDTNPLLTYFVPVNPGAHRSYGNLGTCCGGTGLETHAKFQDSVYFSSADNSTLYVNLYLPSTLDWPERGLTITQSTDYPTDPAGTSTLTITGDADLDLRLRVPYWVERGFTVRVNGVRQQMAAAPGTYVSLSRRWRTGDRVEIAAPFTLRIERALDDPATQAVAYGPVPLVIRSSATEYQNLTLYRDYPLSRDLSQVIRPTGEPMTFTANGLTLVPFYINTTESYHMYFRRAEPEIVFGAVGTGIENRTDAAGLTFLDEVWDRGPFHNRGGLVRAVTEVADARVATGDLTLRQRQVLIEAAARAQLPS</sequence>
<dbReference type="EMBL" id="PENI01000022">
    <property type="protein sequence ID" value="RMB82526.1"/>
    <property type="molecule type" value="Genomic_DNA"/>
</dbReference>
<dbReference type="Proteomes" id="UP000270471">
    <property type="component" value="Unassembled WGS sequence"/>
</dbReference>
<dbReference type="Pfam" id="PF07944">
    <property type="entry name" value="Beta-AFase-like_GH127_cat"/>
    <property type="match status" value="1"/>
</dbReference>